<name>C6A016_THESM</name>
<dbReference type="OrthoDB" id="113823at2157"/>
<dbReference type="HOGENOM" id="CLU_049846_0_0_2"/>
<protein>
    <submittedName>
        <fullName evidence="1">Phosphohydrolase</fullName>
    </submittedName>
</protein>
<dbReference type="SUPFAM" id="SSF55144">
    <property type="entry name" value="LigT-like"/>
    <property type="match status" value="1"/>
</dbReference>
<proteinExistence type="predicted"/>
<sequence length="415" mass="49896">MNMLNRLLKFFSYYKRDGKYPYLIEIRPMVEKYRIRRHIKTHIKSTHTGRWHKVPHITLIYNFRLKKGITDRDIAKIIQNVASKYTFVKFYYDGFEVKKGDKGYVFAFKIKASDKLKKLRRDIYNKIKPFIEERPDVIKFNDADEDKFWFHATIGYQLSEKSANILIKETQTEYEYLPAFALRITLLKKSRISWEYDVPTRKLLNRREALSRKYYAETLKAHRKILQMETFNQHPSIRGRKIWLISDTHFDHANIIKYCARPFVDIKEMNRVLLKNWNNTVKRNDIVYFLGDISFGKHSRSPRYWLSKLNGKIIYIKGNHEKTNLGKHYEIVNYKGHKFFLVHDPKDVDSFDGWIIHGHKHNNDLINYPFVNKEKRTINVSVETINYKPVSFDQIIKIIYSQKLENIETIVDIKR</sequence>
<dbReference type="InterPro" id="IPR029052">
    <property type="entry name" value="Metallo-depent_PP-like"/>
</dbReference>
<dbReference type="eggNOG" id="arCOG01154">
    <property type="taxonomic scope" value="Archaea"/>
</dbReference>
<dbReference type="Gene3D" id="3.60.21.10">
    <property type="match status" value="1"/>
</dbReference>
<keyword evidence="1" id="KW-0378">Hydrolase</keyword>
<dbReference type="EMBL" id="CP001463">
    <property type="protein sequence ID" value="ACS90997.1"/>
    <property type="molecule type" value="Genomic_DNA"/>
</dbReference>
<keyword evidence="2" id="KW-1185">Reference proteome</keyword>
<dbReference type="InterPro" id="IPR009097">
    <property type="entry name" value="Cyclic_Pdiesterase"/>
</dbReference>
<organism evidence="1 2">
    <name type="scientific">Thermococcus sibiricus (strain DSM 12597 / MM 739)</name>
    <dbReference type="NCBI Taxonomy" id="604354"/>
    <lineage>
        <taxon>Archaea</taxon>
        <taxon>Methanobacteriati</taxon>
        <taxon>Methanobacteriota</taxon>
        <taxon>Thermococci</taxon>
        <taxon>Thermococcales</taxon>
        <taxon>Thermococcaceae</taxon>
        <taxon>Thermococcus</taxon>
    </lineage>
</organism>
<dbReference type="GeneID" id="31771244"/>
<evidence type="ECO:0000313" key="2">
    <source>
        <dbReference type="Proteomes" id="UP000009079"/>
    </source>
</evidence>
<gene>
    <name evidence="1" type="ordered locus">TSIB_1948</name>
</gene>
<dbReference type="RefSeq" id="WP_015850213.1">
    <property type="nucleotide sequence ID" value="NC_012883.1"/>
</dbReference>
<dbReference type="Proteomes" id="UP000009079">
    <property type="component" value="Chromosome"/>
</dbReference>
<dbReference type="Gene3D" id="3.90.1140.10">
    <property type="entry name" value="Cyclic phosphodiesterase"/>
    <property type="match status" value="1"/>
</dbReference>
<dbReference type="SUPFAM" id="SSF56300">
    <property type="entry name" value="Metallo-dependent phosphatases"/>
    <property type="match status" value="1"/>
</dbReference>
<dbReference type="Pfam" id="PF13563">
    <property type="entry name" value="2_5_RNA_ligase2"/>
    <property type="match status" value="1"/>
</dbReference>
<dbReference type="GO" id="GO:0016787">
    <property type="term" value="F:hydrolase activity"/>
    <property type="evidence" value="ECO:0007669"/>
    <property type="project" value="UniProtKB-KW"/>
</dbReference>
<accession>C6A016</accession>
<evidence type="ECO:0000313" key="1">
    <source>
        <dbReference type="EMBL" id="ACS90997.1"/>
    </source>
</evidence>
<dbReference type="AlphaFoldDB" id="C6A016"/>
<reference evidence="1 2" key="1">
    <citation type="journal article" date="2009" name="Appl. Environ. Microbiol.">
        <title>Metabolic versatility and indigenous origin of the archaeon Thermococcus sibiricus, isolated from a siberian oil reservoir, as revealed by genome analysis.</title>
        <authorList>
            <person name="Mardanov A.V."/>
            <person name="Ravin N.V."/>
            <person name="Svetlitchnyi V.A."/>
            <person name="Beletsky A.V."/>
            <person name="Miroshnichenko M.L."/>
            <person name="Bonch-Osmolovskaya E.A."/>
            <person name="Skryabin K.G."/>
        </authorList>
    </citation>
    <scope>NUCLEOTIDE SEQUENCE [LARGE SCALE GENOMIC DNA]</scope>
    <source>
        <strain evidence="2">DSM 12597 / MM 739</strain>
    </source>
</reference>
<dbReference type="CDD" id="cd07390">
    <property type="entry name" value="MPP_AQ1575"/>
    <property type="match status" value="1"/>
</dbReference>
<dbReference type="KEGG" id="tsi:TSIB_1948"/>